<gene>
    <name evidence="2" type="ORF">G7Y85_07980</name>
</gene>
<feature type="region of interest" description="Disordered" evidence="1">
    <location>
        <begin position="34"/>
        <end position="54"/>
    </location>
</feature>
<name>A0A6M2BRP4_9GAMM</name>
<accession>A0A6M2BRP4</accession>
<dbReference type="PROSITE" id="PS51257">
    <property type="entry name" value="PROKAR_LIPOPROTEIN"/>
    <property type="match status" value="1"/>
</dbReference>
<evidence type="ECO:0000256" key="1">
    <source>
        <dbReference type="SAM" id="MobiDB-lite"/>
    </source>
</evidence>
<keyword evidence="3" id="KW-1185">Reference proteome</keyword>
<evidence type="ECO:0000313" key="3">
    <source>
        <dbReference type="Proteomes" id="UP000472676"/>
    </source>
</evidence>
<dbReference type="EMBL" id="JAAMOW010000003">
    <property type="protein sequence ID" value="NGY04699.1"/>
    <property type="molecule type" value="Genomic_DNA"/>
</dbReference>
<dbReference type="Proteomes" id="UP000472676">
    <property type="component" value="Unassembled WGS sequence"/>
</dbReference>
<dbReference type="AlphaFoldDB" id="A0A6M2BRP4"/>
<sequence>MQDRRERNPEACSRTPAACLLPIMAAACALSACSSSPSRPAADTETASAAPRPLHLRLTSHLSSLSSSMLADRDAAKARAPVAASGHEPPVTRTAAATDAATPADHPATPAPEAAHVPTPPTASDTDATPPQVFETDVRGETVPGEAVVIGTKSADDEPLDPVHLCTQLAPGDEQTIAQTKRRVEEMVCTASMWFDGLFGDRYYISESRKVNGTVELSDNYSQFYGNTIRLRFDAQVPLPNLNRHLSAFIGRDNEEDFVHDRFDNSTLRNNFPKVDDHEKLFAGLGYELPGSDRFSTSFRAGVRGLARPEAFVQSRLRYNAYADDNDLVNLRATPFYTTADRLGVTLGADYSHVLDQTMLIRFGNVGTWSQSTQGLDWRSTLTVYQALLSIRCGLAYELFVRGETGDDVPLHEYGLQTTFRHPIFGGKLYGEWVLGYSFPREDLDQQRSGSYLAGVSLQMPFGKQP</sequence>
<proteinExistence type="predicted"/>
<feature type="region of interest" description="Disordered" evidence="1">
    <location>
        <begin position="76"/>
        <end position="130"/>
    </location>
</feature>
<dbReference type="RefSeq" id="WP_166254513.1">
    <property type="nucleotide sequence ID" value="NZ_JAAMOW010000003.1"/>
</dbReference>
<reference evidence="2 3" key="1">
    <citation type="journal article" date="2014" name="Int. J. Syst. Evol. Microbiol.">
        <title>Solimonas terrae sp. nov., isolated from soil.</title>
        <authorList>
            <person name="Kim S.J."/>
            <person name="Moon J.Y."/>
            <person name="Weon H.Y."/>
            <person name="Ahn J.H."/>
            <person name="Chen W.M."/>
            <person name="Kwon S.W."/>
        </authorList>
    </citation>
    <scope>NUCLEOTIDE SEQUENCE [LARGE SCALE GENOMIC DNA]</scope>
    <source>
        <strain evidence="2 3">KIS83-12</strain>
    </source>
</reference>
<feature type="compositionally biased region" description="Low complexity" evidence="1">
    <location>
        <begin position="78"/>
        <end position="130"/>
    </location>
</feature>
<comment type="caution">
    <text evidence="2">The sequence shown here is derived from an EMBL/GenBank/DDBJ whole genome shotgun (WGS) entry which is preliminary data.</text>
</comment>
<organism evidence="2 3">
    <name type="scientific">Solimonas terrae</name>
    <dbReference type="NCBI Taxonomy" id="1396819"/>
    <lineage>
        <taxon>Bacteria</taxon>
        <taxon>Pseudomonadati</taxon>
        <taxon>Pseudomonadota</taxon>
        <taxon>Gammaproteobacteria</taxon>
        <taxon>Nevskiales</taxon>
        <taxon>Nevskiaceae</taxon>
        <taxon>Solimonas</taxon>
    </lineage>
</organism>
<evidence type="ECO:0000313" key="2">
    <source>
        <dbReference type="EMBL" id="NGY04699.1"/>
    </source>
</evidence>
<protein>
    <submittedName>
        <fullName evidence="2">Uncharacterized protein</fullName>
    </submittedName>
</protein>